<accession>A0A6A5XZV7</accession>
<dbReference type="AlphaFoldDB" id="A0A6A5XZV7"/>
<feature type="compositionally biased region" description="Basic and acidic residues" evidence="1">
    <location>
        <begin position="24"/>
        <end position="33"/>
    </location>
</feature>
<feature type="compositionally biased region" description="Polar residues" evidence="1">
    <location>
        <begin position="57"/>
        <end position="73"/>
    </location>
</feature>
<feature type="compositionally biased region" description="Low complexity" evidence="1">
    <location>
        <begin position="243"/>
        <end position="253"/>
    </location>
</feature>
<proteinExistence type="predicted"/>
<gene>
    <name evidence="2" type="ORF">BU24DRAFT_408271</name>
</gene>
<feature type="region of interest" description="Disordered" evidence="1">
    <location>
        <begin position="24"/>
        <end position="43"/>
    </location>
</feature>
<feature type="region of interest" description="Disordered" evidence="1">
    <location>
        <begin position="115"/>
        <end position="178"/>
    </location>
</feature>
<reference evidence="2" key="1">
    <citation type="journal article" date="2020" name="Stud. Mycol.">
        <title>101 Dothideomycetes genomes: a test case for predicting lifestyles and emergence of pathogens.</title>
        <authorList>
            <person name="Haridas S."/>
            <person name="Albert R."/>
            <person name="Binder M."/>
            <person name="Bloem J."/>
            <person name="Labutti K."/>
            <person name="Salamov A."/>
            <person name="Andreopoulos B."/>
            <person name="Baker S."/>
            <person name="Barry K."/>
            <person name="Bills G."/>
            <person name="Bluhm B."/>
            <person name="Cannon C."/>
            <person name="Castanera R."/>
            <person name="Culley D."/>
            <person name="Daum C."/>
            <person name="Ezra D."/>
            <person name="Gonzalez J."/>
            <person name="Henrissat B."/>
            <person name="Kuo A."/>
            <person name="Liang C."/>
            <person name="Lipzen A."/>
            <person name="Lutzoni F."/>
            <person name="Magnuson J."/>
            <person name="Mondo S."/>
            <person name="Nolan M."/>
            <person name="Ohm R."/>
            <person name="Pangilinan J."/>
            <person name="Park H.-J."/>
            <person name="Ramirez L."/>
            <person name="Alfaro M."/>
            <person name="Sun H."/>
            <person name="Tritt A."/>
            <person name="Yoshinaga Y."/>
            <person name="Zwiers L.-H."/>
            <person name="Turgeon B."/>
            <person name="Goodwin S."/>
            <person name="Spatafora J."/>
            <person name="Crous P."/>
            <person name="Grigoriev I."/>
        </authorList>
    </citation>
    <scope>NUCLEOTIDE SEQUENCE</scope>
    <source>
        <strain evidence="2">CBS 175.79</strain>
    </source>
</reference>
<keyword evidence="3" id="KW-1185">Reference proteome</keyword>
<dbReference type="Proteomes" id="UP000799778">
    <property type="component" value="Unassembled WGS sequence"/>
</dbReference>
<evidence type="ECO:0000256" key="1">
    <source>
        <dbReference type="SAM" id="MobiDB-lite"/>
    </source>
</evidence>
<organism evidence="2 3">
    <name type="scientific">Aaosphaeria arxii CBS 175.79</name>
    <dbReference type="NCBI Taxonomy" id="1450172"/>
    <lineage>
        <taxon>Eukaryota</taxon>
        <taxon>Fungi</taxon>
        <taxon>Dikarya</taxon>
        <taxon>Ascomycota</taxon>
        <taxon>Pezizomycotina</taxon>
        <taxon>Dothideomycetes</taxon>
        <taxon>Pleosporomycetidae</taxon>
        <taxon>Pleosporales</taxon>
        <taxon>Pleosporales incertae sedis</taxon>
        <taxon>Aaosphaeria</taxon>
    </lineage>
</organism>
<feature type="compositionally biased region" description="Basic residues" evidence="1">
    <location>
        <begin position="74"/>
        <end position="84"/>
    </location>
</feature>
<evidence type="ECO:0000313" key="2">
    <source>
        <dbReference type="EMBL" id="KAF2018347.1"/>
    </source>
</evidence>
<dbReference type="EMBL" id="ML978068">
    <property type="protein sequence ID" value="KAF2018347.1"/>
    <property type="molecule type" value="Genomic_DNA"/>
</dbReference>
<feature type="compositionally biased region" description="Polar residues" evidence="1">
    <location>
        <begin position="34"/>
        <end position="43"/>
    </location>
</feature>
<name>A0A6A5XZV7_9PLEO</name>
<feature type="region of interest" description="Disordered" evidence="1">
    <location>
        <begin position="57"/>
        <end position="84"/>
    </location>
</feature>
<feature type="compositionally biased region" description="Polar residues" evidence="1">
    <location>
        <begin position="143"/>
        <end position="157"/>
    </location>
</feature>
<dbReference type="RefSeq" id="XP_033386686.1">
    <property type="nucleotide sequence ID" value="XM_033525852.1"/>
</dbReference>
<feature type="region of interest" description="Disordered" evidence="1">
    <location>
        <begin position="242"/>
        <end position="275"/>
    </location>
</feature>
<protein>
    <submittedName>
        <fullName evidence="2">Uncharacterized protein</fullName>
    </submittedName>
</protein>
<dbReference type="GeneID" id="54283249"/>
<sequence>MFVIGGGVWSIIMEAASNKIAMTKRDRNKDRDSGNTSFNIQRDGFSTTVNVTVNVQSIPNQTNHQTEPTSGNKANRKRKPHRLNKKARKALKLEKERQDAALQSDAAQVAGGWDSDNAFLADGQTHDPESSATRPFPDDRVDQGTTPSLGAQISYDTTPLPDDKVDQGATPPSSVPCPNNKVMLGEQANEGCVKPCKGPGDVAIATISGHHNSNIDLDNINPLLKYYTSPCKGLGDVAITADNNNPGNNNPGNYDPSNDIPSPDDYGTGTTSNPIKVKDTPIQRLEVHMLTTYRLEVQDLLHVRLTSGPTGDIYRSIPRILFNCDQIDPNWDAFRVPIGDSGRTTILTIPDILSLQPQGLLTIGILDFAIEFECASDADKGAVAIIMNSS</sequence>
<evidence type="ECO:0000313" key="3">
    <source>
        <dbReference type="Proteomes" id="UP000799778"/>
    </source>
</evidence>